<evidence type="ECO:0000313" key="2">
    <source>
        <dbReference type="Proteomes" id="UP001489004"/>
    </source>
</evidence>
<reference evidence="1 2" key="1">
    <citation type="journal article" date="2024" name="Nat. Commun.">
        <title>Phylogenomics reveals the evolutionary origins of lichenization in chlorophyte algae.</title>
        <authorList>
            <person name="Puginier C."/>
            <person name="Libourel C."/>
            <person name="Otte J."/>
            <person name="Skaloud P."/>
            <person name="Haon M."/>
            <person name="Grisel S."/>
            <person name="Petersen M."/>
            <person name="Berrin J.G."/>
            <person name="Delaux P.M."/>
            <person name="Dal Grande F."/>
            <person name="Keller J."/>
        </authorList>
    </citation>
    <scope>NUCLEOTIDE SEQUENCE [LARGE SCALE GENOMIC DNA]</scope>
    <source>
        <strain evidence="1 2">SAG 2043</strain>
    </source>
</reference>
<accession>A0AAW1P769</accession>
<protein>
    <submittedName>
        <fullName evidence="1">Uncharacterized protein</fullName>
    </submittedName>
</protein>
<gene>
    <name evidence="1" type="ORF">WJX72_011252</name>
</gene>
<proteinExistence type="predicted"/>
<sequence length="174" mass="18629">MCVDRGAELDELKREGAWLGAAAGLLADVPELKALIDWPALLGNLRAYSPTWVHRAPGNEKRLLDLAPENLVREKLGDEPVVIEADDCDRAAEPGKYEEPKKGASTLNQLQAEFQERGAKAADILLAYALVTAQLTRAQVDELAADGATFEAAAELLVQVPEVVKVTAGCEQAG</sequence>
<name>A0AAW1P769_9CHLO</name>
<evidence type="ECO:0000313" key="1">
    <source>
        <dbReference type="EMBL" id="KAK9809201.1"/>
    </source>
</evidence>
<dbReference type="AlphaFoldDB" id="A0AAW1P769"/>
<keyword evidence="2" id="KW-1185">Reference proteome</keyword>
<organism evidence="1 2">
    <name type="scientific">[Myrmecia] bisecta</name>
    <dbReference type="NCBI Taxonomy" id="41462"/>
    <lineage>
        <taxon>Eukaryota</taxon>
        <taxon>Viridiplantae</taxon>
        <taxon>Chlorophyta</taxon>
        <taxon>core chlorophytes</taxon>
        <taxon>Trebouxiophyceae</taxon>
        <taxon>Trebouxiales</taxon>
        <taxon>Trebouxiaceae</taxon>
        <taxon>Myrmecia</taxon>
    </lineage>
</organism>
<dbReference type="Proteomes" id="UP001489004">
    <property type="component" value="Unassembled WGS sequence"/>
</dbReference>
<comment type="caution">
    <text evidence="1">The sequence shown here is derived from an EMBL/GenBank/DDBJ whole genome shotgun (WGS) entry which is preliminary data.</text>
</comment>
<dbReference type="EMBL" id="JALJOR010000011">
    <property type="protein sequence ID" value="KAK9809201.1"/>
    <property type="molecule type" value="Genomic_DNA"/>
</dbReference>